<dbReference type="GO" id="GO:0042910">
    <property type="term" value="F:xenobiotic transmembrane transporter activity"/>
    <property type="evidence" value="ECO:0007669"/>
    <property type="project" value="InterPro"/>
</dbReference>
<reference evidence="10 11" key="1">
    <citation type="submission" date="2018-09" db="EMBL/GenBank/DDBJ databases">
        <authorList>
            <person name="Wang Z."/>
        </authorList>
    </citation>
    <scope>NUCLEOTIDE SEQUENCE [LARGE SCALE GENOMIC DNA]</scope>
    <source>
        <strain evidence="10 11">ALS 81</strain>
    </source>
</reference>
<evidence type="ECO:0000256" key="4">
    <source>
        <dbReference type="ARBA" id="ARBA00022475"/>
    </source>
</evidence>
<accession>A0A420E6E4</accession>
<evidence type="ECO:0000256" key="1">
    <source>
        <dbReference type="ARBA" id="ARBA00004651"/>
    </source>
</evidence>
<evidence type="ECO:0000256" key="7">
    <source>
        <dbReference type="ARBA" id="ARBA00023136"/>
    </source>
</evidence>
<dbReference type="SUPFAM" id="SSF103473">
    <property type="entry name" value="MFS general substrate transporter"/>
    <property type="match status" value="1"/>
</dbReference>
<evidence type="ECO:0000256" key="8">
    <source>
        <dbReference type="RuleBase" id="RU365088"/>
    </source>
</evidence>
<feature type="transmembrane region" description="Helical" evidence="8">
    <location>
        <begin position="249"/>
        <end position="266"/>
    </location>
</feature>
<keyword evidence="4" id="KW-1003">Cell membrane</keyword>
<evidence type="ECO:0000256" key="2">
    <source>
        <dbReference type="ARBA" id="ARBA00006236"/>
    </source>
</evidence>
<dbReference type="NCBIfam" id="TIGR00710">
    <property type="entry name" value="efflux_Bcr_CflA"/>
    <property type="match status" value="1"/>
</dbReference>
<feature type="transmembrane region" description="Helical" evidence="8">
    <location>
        <begin position="363"/>
        <end position="383"/>
    </location>
</feature>
<evidence type="ECO:0000256" key="3">
    <source>
        <dbReference type="ARBA" id="ARBA00022448"/>
    </source>
</evidence>
<proteinExistence type="inferred from homology"/>
<name>A0A420E6E4_9ALTE</name>
<dbReference type="Gene3D" id="1.20.1720.10">
    <property type="entry name" value="Multidrug resistance protein D"/>
    <property type="match status" value="1"/>
</dbReference>
<feature type="domain" description="Major facilitator superfamily (MFS) profile" evidence="9">
    <location>
        <begin position="9"/>
        <end position="390"/>
    </location>
</feature>
<dbReference type="PRINTS" id="PR01036">
    <property type="entry name" value="TCRTETB"/>
</dbReference>
<feature type="transmembrane region" description="Helical" evidence="8">
    <location>
        <begin position="162"/>
        <end position="182"/>
    </location>
</feature>
<dbReference type="EMBL" id="RAQO01000010">
    <property type="protein sequence ID" value="RKF13726.1"/>
    <property type="molecule type" value="Genomic_DNA"/>
</dbReference>
<dbReference type="InterPro" id="IPR011701">
    <property type="entry name" value="MFS"/>
</dbReference>
<feature type="transmembrane region" description="Helical" evidence="8">
    <location>
        <begin position="99"/>
        <end position="122"/>
    </location>
</feature>
<dbReference type="GO" id="GO:1990961">
    <property type="term" value="P:xenobiotic detoxification by transmembrane export across the plasma membrane"/>
    <property type="evidence" value="ECO:0007669"/>
    <property type="project" value="InterPro"/>
</dbReference>
<keyword evidence="7 8" id="KW-0472">Membrane</keyword>
<dbReference type="RefSeq" id="WP_120356436.1">
    <property type="nucleotide sequence ID" value="NZ_RAQO01000010.1"/>
</dbReference>
<dbReference type="OrthoDB" id="9814303at2"/>
<evidence type="ECO:0000259" key="9">
    <source>
        <dbReference type="PROSITE" id="PS50850"/>
    </source>
</evidence>
<dbReference type="AlphaFoldDB" id="A0A420E6E4"/>
<evidence type="ECO:0000256" key="6">
    <source>
        <dbReference type="ARBA" id="ARBA00022989"/>
    </source>
</evidence>
<dbReference type="InterPro" id="IPR020846">
    <property type="entry name" value="MFS_dom"/>
</dbReference>
<organism evidence="10 11">
    <name type="scientific">Alginatibacterium sediminis</name>
    <dbReference type="NCBI Taxonomy" id="2164068"/>
    <lineage>
        <taxon>Bacteria</taxon>
        <taxon>Pseudomonadati</taxon>
        <taxon>Pseudomonadota</taxon>
        <taxon>Gammaproteobacteria</taxon>
        <taxon>Alteromonadales</taxon>
        <taxon>Alteromonadaceae</taxon>
        <taxon>Alginatibacterium</taxon>
    </lineage>
</organism>
<feature type="transmembrane region" description="Helical" evidence="8">
    <location>
        <begin position="12"/>
        <end position="35"/>
    </location>
</feature>
<sequence>MPHSIDWKPILLACLTISIGQLSMGLVFPALPWIAQDFGIDLDQAQLLIAVYLLGFGPSQFIYGPISDALGRRKVLLSGLVLALVGLTVVVIGSNSFPMIVLGRFIQGLGTGCCAVLARALIRDSYSGKQLPTALAYIAMVASFTPIVAPVIGGFINHHFGWISIFVLLLSYLVTVWLILFVRFEETMRNRTVLPSIPAVLTSYVSLLKSRYFISFASIGWLNFSLVITTTSVMPFIMQMQIGMSSDRYALWALIPALGFLCGTFFCNKMRPKFGLKAMLYTAPCMQVLAAIWLIIAPLEPWAMMLGQFLLVFGNGIALPCAQAQVMLPFKNRAGVAAALSGGGQMIVSALVSMFLVNIGINQAWELGCLIGVFALITSLNVYRGFQSTPPSG</sequence>
<keyword evidence="6 8" id="KW-1133">Transmembrane helix</keyword>
<dbReference type="Pfam" id="PF07690">
    <property type="entry name" value="MFS_1"/>
    <property type="match status" value="1"/>
</dbReference>
<protein>
    <recommendedName>
        <fullName evidence="8">Bcr/CflA family efflux transporter</fullName>
    </recommendedName>
</protein>
<dbReference type="Proteomes" id="UP000286482">
    <property type="component" value="Unassembled WGS sequence"/>
</dbReference>
<feature type="transmembrane region" description="Helical" evidence="8">
    <location>
        <begin position="47"/>
        <end position="63"/>
    </location>
</feature>
<dbReference type="GO" id="GO:0005886">
    <property type="term" value="C:plasma membrane"/>
    <property type="evidence" value="ECO:0007669"/>
    <property type="project" value="UniProtKB-SubCell"/>
</dbReference>
<dbReference type="PROSITE" id="PS50850">
    <property type="entry name" value="MFS"/>
    <property type="match status" value="1"/>
</dbReference>
<feature type="transmembrane region" description="Helical" evidence="8">
    <location>
        <begin position="134"/>
        <end position="156"/>
    </location>
</feature>
<keyword evidence="8" id="KW-0997">Cell inner membrane</keyword>
<feature type="transmembrane region" description="Helical" evidence="8">
    <location>
        <begin position="302"/>
        <end position="322"/>
    </location>
</feature>
<feature type="transmembrane region" description="Helical" evidence="8">
    <location>
        <begin position="278"/>
        <end position="296"/>
    </location>
</feature>
<dbReference type="PANTHER" id="PTHR23502:SF75">
    <property type="entry name" value="MULTIDRUG RESISTANCE PROTEIN D"/>
    <property type="match status" value="1"/>
</dbReference>
<evidence type="ECO:0000256" key="5">
    <source>
        <dbReference type="ARBA" id="ARBA00022692"/>
    </source>
</evidence>
<dbReference type="InterPro" id="IPR004812">
    <property type="entry name" value="Efflux_drug-R_Bcr/CmlA"/>
</dbReference>
<dbReference type="CDD" id="cd17320">
    <property type="entry name" value="MFS_MdfA_MDR_like"/>
    <property type="match status" value="1"/>
</dbReference>
<keyword evidence="11" id="KW-1185">Reference proteome</keyword>
<comment type="caution">
    <text evidence="10">The sequence shown here is derived from an EMBL/GenBank/DDBJ whole genome shotgun (WGS) entry which is preliminary data.</text>
</comment>
<feature type="transmembrane region" description="Helical" evidence="8">
    <location>
        <begin position="75"/>
        <end position="93"/>
    </location>
</feature>
<comment type="subcellular location">
    <subcellularLocation>
        <location evidence="8">Cell inner membrane</location>
        <topology evidence="8">Multi-pass membrane protein</topology>
    </subcellularLocation>
    <subcellularLocation>
        <location evidence="1">Cell membrane</location>
        <topology evidence="1">Multi-pass membrane protein</topology>
    </subcellularLocation>
</comment>
<comment type="similarity">
    <text evidence="2 8">Belongs to the major facilitator superfamily. Bcr/CmlA family.</text>
</comment>
<evidence type="ECO:0000313" key="10">
    <source>
        <dbReference type="EMBL" id="RKF13726.1"/>
    </source>
</evidence>
<evidence type="ECO:0000313" key="11">
    <source>
        <dbReference type="Proteomes" id="UP000286482"/>
    </source>
</evidence>
<feature type="transmembrane region" description="Helical" evidence="8">
    <location>
        <begin position="334"/>
        <end position="357"/>
    </location>
</feature>
<gene>
    <name evidence="10" type="ORF">DBZ36_18315</name>
</gene>
<keyword evidence="3 8" id="KW-0813">Transport</keyword>
<dbReference type="InterPro" id="IPR036259">
    <property type="entry name" value="MFS_trans_sf"/>
</dbReference>
<dbReference type="PANTHER" id="PTHR23502">
    <property type="entry name" value="MAJOR FACILITATOR SUPERFAMILY"/>
    <property type="match status" value="1"/>
</dbReference>
<feature type="transmembrane region" description="Helical" evidence="8">
    <location>
        <begin position="212"/>
        <end position="237"/>
    </location>
</feature>
<keyword evidence="5 8" id="KW-0812">Transmembrane</keyword>